<evidence type="ECO:0000256" key="1">
    <source>
        <dbReference type="ARBA" id="ARBA00004316"/>
    </source>
</evidence>
<evidence type="ECO:0000256" key="10">
    <source>
        <dbReference type="ARBA" id="ARBA00023273"/>
    </source>
</evidence>
<dbReference type="PANTHER" id="PTHR13140:SF381">
    <property type="entry name" value="UNCONVENTIONAL MYOSIN-IG"/>
    <property type="match status" value="1"/>
</dbReference>
<dbReference type="PROSITE" id="PS51456">
    <property type="entry name" value="MYOSIN_MOTOR"/>
    <property type="match status" value="1"/>
</dbReference>
<name>A0A2I4CMC7_AUSLI</name>
<dbReference type="InterPro" id="IPR036072">
    <property type="entry name" value="MYSc_Myo1"/>
</dbReference>
<dbReference type="Pfam" id="PF00063">
    <property type="entry name" value="Myosin_head"/>
    <property type="match status" value="1"/>
</dbReference>
<dbReference type="PANTHER" id="PTHR13140">
    <property type="entry name" value="MYOSIN"/>
    <property type="match status" value="1"/>
</dbReference>
<reference evidence="15" key="1">
    <citation type="submission" date="2025-08" db="UniProtKB">
        <authorList>
            <consortium name="RefSeq"/>
        </authorList>
    </citation>
    <scope>IDENTIFICATION</scope>
    <source>
        <strain evidence="15">Quisiro</strain>
        <tissue evidence="15">Liver</tissue>
    </source>
</reference>
<evidence type="ECO:0000313" key="15">
    <source>
        <dbReference type="RefSeq" id="XP_013881127.1"/>
    </source>
</evidence>
<evidence type="ECO:0000256" key="6">
    <source>
        <dbReference type="ARBA" id="ARBA00022860"/>
    </source>
</evidence>
<dbReference type="OrthoDB" id="6108017at2759"/>
<dbReference type="GO" id="GO:0007015">
    <property type="term" value="P:actin filament organization"/>
    <property type="evidence" value="ECO:0007669"/>
    <property type="project" value="TreeGrafter"/>
</dbReference>
<dbReference type="SMART" id="SM00242">
    <property type="entry name" value="MYSc"/>
    <property type="match status" value="1"/>
</dbReference>
<evidence type="ECO:0000256" key="3">
    <source>
        <dbReference type="ARBA" id="ARBA00008314"/>
    </source>
</evidence>
<keyword evidence="14" id="KW-1185">Reference proteome</keyword>
<accession>A0A2I4CMC7</accession>
<dbReference type="STRING" id="52670.A0A2I4CMC7"/>
<dbReference type="Gene3D" id="1.20.120.720">
    <property type="entry name" value="Myosin VI head, motor domain, U50 subdomain"/>
    <property type="match status" value="1"/>
</dbReference>
<sequence length="1011" mass="115349">MAELEGLEFGKSDFVLLDEVTMEQFMENLKLRFEKGRIYTYIGEVVVSVNPYRQMDIYGKDTVDAYRGRELYENPPHLYAVSDAAYKAMKRRAKDTCIVISGESGAGKTEASKYIMQYIAAITNPSQRAEVESVKNVLLKSNCVLEAFGNAKTNRNDNSSRFGKYMDINFNFNGDPTGGHINNYLLEKSRVVQQHEGERNFHSFYQLLRGGSEELLASFHLQNDPALYVFTREGAAAATSNNDRSSHKAVRSALEVIGFSPEEITTVYQILASILHLGNVQFESDGEDVQILGLDAVSHVSELTATDPDGVGKSLLYRTVATGGGEVIEKGHTEKDACFGRDAFAKALYERLFGWIVSRINSIIEVKDYNPVLHGKNTVIGVLDIYGFEIFDNNSFEQFCINYCNEKLQQLFIELILQQEQEEYQREGITWQHIDYFNNQIIVDLVEQQHKGIISILDEACLTVGKVTDTVCLDSMDTKLAQHPHYTSRKVNTSDKTMEFQKHFRIRHYAGDVTYSVEGFLDKNKDLLFQDFKRLMFNSSNPVLKEMWPDGQMSITEVTKRPQTAATLFKNSIVALVDKLGCKEPYYVRCIKPNEVKSAVLFDDARCQHQVAYLGLLENVMVRRAGFAYRQLYPRFLQRYKMTCEYTWPNHLMSSDRDAVEAIITQHGFQDDVAYGHTKLFVRTPRSLFTLEQERAALIPILVLFLQKIWRGALARLRCRRMRAIYAIMGCYKRYKVKAHFWEVERRFAAVRTMPDYGKSVEWPAPPAALAQFHHITTMLHRRWWARQIVKNIPPSDTLEVRAKVAALGLLRGKRMAWGVGRAWERDYLSNVRDCPQTSSGFIRFSKELKNRDCYSQVIFSGFCRKVNRFSKSTDRALLVTDKYVYKLDPKKQFKVLKRLPLDSFTGLSVTCGVDQMAALHTSSQDDVLLCLQRGELCPNQDRVGELVGALADHFTRVRKVLFEVKVRPSALEVHMRGKPKAVTVETKPGQAAADFKKNRDGFVLLVPAAN</sequence>
<dbReference type="InterPro" id="IPR027417">
    <property type="entry name" value="P-loop_NTPase"/>
</dbReference>
<dbReference type="InterPro" id="IPR001609">
    <property type="entry name" value="Myosin_head_motor_dom-like"/>
</dbReference>
<evidence type="ECO:0000259" key="12">
    <source>
        <dbReference type="PROSITE" id="PS51456"/>
    </source>
</evidence>
<keyword evidence="7 11" id="KW-0518">Myosin</keyword>
<evidence type="ECO:0000256" key="8">
    <source>
        <dbReference type="ARBA" id="ARBA00023175"/>
    </source>
</evidence>
<organism evidence="14 15">
    <name type="scientific">Austrofundulus limnaeus</name>
    <name type="common">Annual killifish</name>
    <dbReference type="NCBI Taxonomy" id="52670"/>
    <lineage>
        <taxon>Eukaryota</taxon>
        <taxon>Metazoa</taxon>
        <taxon>Chordata</taxon>
        <taxon>Craniata</taxon>
        <taxon>Vertebrata</taxon>
        <taxon>Euteleostomi</taxon>
        <taxon>Actinopterygii</taxon>
        <taxon>Neopterygii</taxon>
        <taxon>Teleostei</taxon>
        <taxon>Neoteleostei</taxon>
        <taxon>Acanthomorphata</taxon>
        <taxon>Ovalentaria</taxon>
        <taxon>Atherinomorphae</taxon>
        <taxon>Cyprinodontiformes</taxon>
        <taxon>Rivulidae</taxon>
        <taxon>Austrofundulus</taxon>
    </lineage>
</organism>
<dbReference type="Pfam" id="PF06017">
    <property type="entry name" value="Myosin_TH1"/>
    <property type="match status" value="1"/>
</dbReference>
<protein>
    <submittedName>
        <fullName evidence="15">Unconventional myosin-Ig</fullName>
    </submittedName>
</protein>
<proteinExistence type="inferred from homology"/>
<evidence type="ECO:0000259" key="13">
    <source>
        <dbReference type="PROSITE" id="PS51757"/>
    </source>
</evidence>
<dbReference type="GO" id="GO:0016459">
    <property type="term" value="C:myosin complex"/>
    <property type="evidence" value="ECO:0007669"/>
    <property type="project" value="UniProtKB-KW"/>
</dbReference>
<keyword evidence="4 11" id="KW-0547">Nucleotide-binding</keyword>
<comment type="subcellular location">
    <subcellularLocation>
        <location evidence="1">Cell projection</location>
    </subcellularLocation>
    <subcellularLocation>
        <location evidence="2">Cytoplasm</location>
        <location evidence="2">Cell cortex</location>
    </subcellularLocation>
</comment>
<dbReference type="RefSeq" id="XP_013881127.1">
    <property type="nucleotide sequence ID" value="XM_014025673.1"/>
</dbReference>
<feature type="domain" description="Myosin motor" evidence="12">
    <location>
        <begin position="9"/>
        <end position="696"/>
    </location>
</feature>
<dbReference type="GO" id="GO:0030048">
    <property type="term" value="P:actin filament-based movement"/>
    <property type="evidence" value="ECO:0007669"/>
    <property type="project" value="TreeGrafter"/>
</dbReference>
<dbReference type="Gene3D" id="3.40.850.10">
    <property type="entry name" value="Kinesin motor domain"/>
    <property type="match status" value="1"/>
</dbReference>
<dbReference type="FunFam" id="1.20.5.4820:FF:000003">
    <property type="entry name" value="Unconventional myosin ID"/>
    <property type="match status" value="1"/>
</dbReference>
<evidence type="ECO:0000256" key="9">
    <source>
        <dbReference type="ARBA" id="ARBA00023203"/>
    </source>
</evidence>
<keyword evidence="10" id="KW-0966">Cell projection</keyword>
<feature type="domain" description="TH1" evidence="13">
    <location>
        <begin position="813"/>
        <end position="1009"/>
    </location>
</feature>
<dbReference type="GO" id="GO:0000146">
    <property type="term" value="F:microfilament motor activity"/>
    <property type="evidence" value="ECO:0007669"/>
    <property type="project" value="TreeGrafter"/>
</dbReference>
<comment type="similarity">
    <text evidence="3 11">Belongs to the TRAFAC class myosin-kinesin ATPase superfamily. Myosin family.</text>
</comment>
<keyword evidence="9 11" id="KW-0009">Actin-binding</keyword>
<dbReference type="CDD" id="cd01378">
    <property type="entry name" value="MYSc_Myo1"/>
    <property type="match status" value="1"/>
</dbReference>
<dbReference type="Gene3D" id="1.10.10.820">
    <property type="match status" value="1"/>
</dbReference>
<dbReference type="GO" id="GO:0006897">
    <property type="term" value="P:endocytosis"/>
    <property type="evidence" value="ECO:0007669"/>
    <property type="project" value="TreeGrafter"/>
</dbReference>
<dbReference type="Proteomes" id="UP000192220">
    <property type="component" value="Unplaced"/>
</dbReference>
<keyword evidence="6" id="KW-0112">Calmodulin-binding</keyword>
<dbReference type="SUPFAM" id="SSF52540">
    <property type="entry name" value="P-loop containing nucleoside triphosphate hydrolases"/>
    <property type="match status" value="1"/>
</dbReference>
<evidence type="ECO:0000256" key="11">
    <source>
        <dbReference type="PROSITE-ProRule" id="PRU00782"/>
    </source>
</evidence>
<dbReference type="GO" id="GO:0005516">
    <property type="term" value="F:calmodulin binding"/>
    <property type="evidence" value="ECO:0007669"/>
    <property type="project" value="UniProtKB-KW"/>
</dbReference>
<feature type="binding site" evidence="11">
    <location>
        <begin position="102"/>
        <end position="109"/>
    </location>
    <ligand>
        <name>ATP</name>
        <dbReference type="ChEBI" id="CHEBI:30616"/>
    </ligand>
</feature>
<keyword evidence="8 11" id="KW-0505">Motor protein</keyword>
<evidence type="ECO:0000256" key="4">
    <source>
        <dbReference type="ARBA" id="ARBA00022741"/>
    </source>
</evidence>
<dbReference type="GO" id="GO:0051015">
    <property type="term" value="F:actin filament binding"/>
    <property type="evidence" value="ECO:0007669"/>
    <property type="project" value="TreeGrafter"/>
</dbReference>
<dbReference type="InterPro" id="IPR036961">
    <property type="entry name" value="Kinesin_motor_dom_sf"/>
</dbReference>
<feature type="region of interest" description="Actin-binding" evidence="11">
    <location>
        <begin position="573"/>
        <end position="595"/>
    </location>
</feature>
<dbReference type="PROSITE" id="PS51757">
    <property type="entry name" value="TH1"/>
    <property type="match status" value="1"/>
</dbReference>
<dbReference type="AlphaFoldDB" id="A0A2I4CMC7"/>
<evidence type="ECO:0000256" key="7">
    <source>
        <dbReference type="ARBA" id="ARBA00023123"/>
    </source>
</evidence>
<dbReference type="Gene3D" id="1.20.58.530">
    <property type="match status" value="1"/>
</dbReference>
<evidence type="ECO:0000256" key="5">
    <source>
        <dbReference type="ARBA" id="ARBA00022840"/>
    </source>
</evidence>
<dbReference type="PRINTS" id="PR00193">
    <property type="entry name" value="MYOSINHEAVY"/>
</dbReference>
<dbReference type="KEGG" id="alim:106530106"/>
<dbReference type="GO" id="GO:0005902">
    <property type="term" value="C:microvillus"/>
    <property type="evidence" value="ECO:0007669"/>
    <property type="project" value="TreeGrafter"/>
</dbReference>
<gene>
    <name evidence="15" type="primary">myo1g</name>
</gene>
<evidence type="ECO:0000313" key="14">
    <source>
        <dbReference type="Proteomes" id="UP000192220"/>
    </source>
</evidence>
<evidence type="ECO:0000256" key="2">
    <source>
        <dbReference type="ARBA" id="ARBA00004544"/>
    </source>
</evidence>
<dbReference type="FunFam" id="1.20.58.530:FF:000004">
    <property type="entry name" value="Unconventional myosin ID"/>
    <property type="match status" value="1"/>
</dbReference>
<dbReference type="GO" id="GO:0005938">
    <property type="term" value="C:cell cortex"/>
    <property type="evidence" value="ECO:0007669"/>
    <property type="project" value="UniProtKB-SubCell"/>
</dbReference>
<keyword evidence="5 11" id="KW-0067">ATP-binding</keyword>
<dbReference type="GO" id="GO:0005524">
    <property type="term" value="F:ATP binding"/>
    <property type="evidence" value="ECO:0007669"/>
    <property type="project" value="UniProtKB-UniRule"/>
</dbReference>
<dbReference type="InterPro" id="IPR010926">
    <property type="entry name" value="Myosin_TH1"/>
</dbReference>
<dbReference type="GO" id="GO:0005886">
    <property type="term" value="C:plasma membrane"/>
    <property type="evidence" value="ECO:0007669"/>
    <property type="project" value="TreeGrafter"/>
</dbReference>
<dbReference type="CTD" id="64005"/>
<dbReference type="InParanoid" id="A0A2I4CMC7"/>
<dbReference type="Gene3D" id="1.20.5.4820">
    <property type="match status" value="1"/>
</dbReference>
<dbReference type="FunCoup" id="A0A2I4CMC7">
    <property type="interactions" value="2"/>
</dbReference>